<dbReference type="GO" id="GO:0004358">
    <property type="term" value="F:L-glutamate N-acetyltransferase activity, acting on acetyl-L-ornithine as donor"/>
    <property type="evidence" value="ECO:0007669"/>
    <property type="project" value="InterPro"/>
</dbReference>
<accession>A0A5P8VWN7</accession>
<dbReference type="Gene3D" id="3.60.70.12">
    <property type="entry name" value="L-amino peptidase D-ALA esterase/amidase"/>
    <property type="match status" value="1"/>
</dbReference>
<evidence type="ECO:0000256" key="1">
    <source>
        <dbReference type="ARBA" id="ARBA00011475"/>
    </source>
</evidence>
<evidence type="ECO:0000313" key="3">
    <source>
        <dbReference type="Proteomes" id="UP000326678"/>
    </source>
</evidence>
<sequence length="52" mass="5540">MIASTGVIGRHYPIEKIRAGLLGLGKNLTTADFHAAARGIMTTDTVPKLVDF</sequence>
<dbReference type="KEGG" id="nsh:GXM_02297"/>
<dbReference type="AlphaFoldDB" id="A0A5P8VWN7"/>
<dbReference type="SUPFAM" id="SSF56266">
    <property type="entry name" value="DmpA/ArgJ-like"/>
    <property type="match status" value="1"/>
</dbReference>
<dbReference type="Proteomes" id="UP000326678">
    <property type="component" value="Chromosome Gxm1"/>
</dbReference>
<proteinExistence type="predicted"/>
<keyword evidence="3" id="KW-1185">Reference proteome</keyword>
<organism evidence="2 3">
    <name type="scientific">Nostoc sphaeroides CCNUC1</name>
    <dbReference type="NCBI Taxonomy" id="2653204"/>
    <lineage>
        <taxon>Bacteria</taxon>
        <taxon>Bacillati</taxon>
        <taxon>Cyanobacteriota</taxon>
        <taxon>Cyanophyceae</taxon>
        <taxon>Nostocales</taxon>
        <taxon>Nostocaceae</taxon>
        <taxon>Nostoc</taxon>
    </lineage>
</organism>
<dbReference type="Pfam" id="PF01960">
    <property type="entry name" value="ArgJ"/>
    <property type="match status" value="1"/>
</dbReference>
<dbReference type="GO" id="GO:0006526">
    <property type="term" value="P:L-arginine biosynthetic process"/>
    <property type="evidence" value="ECO:0007669"/>
    <property type="project" value="InterPro"/>
</dbReference>
<protein>
    <submittedName>
        <fullName evidence="2">ArgJ</fullName>
    </submittedName>
</protein>
<gene>
    <name evidence="2" type="ORF">GXM_02297</name>
</gene>
<name>A0A5P8VWN7_9NOSO</name>
<dbReference type="EMBL" id="CP045226">
    <property type="protein sequence ID" value="QFS44822.1"/>
    <property type="molecule type" value="Genomic_DNA"/>
</dbReference>
<dbReference type="InterPro" id="IPR016117">
    <property type="entry name" value="ArgJ-like_dom_sf"/>
</dbReference>
<dbReference type="InterPro" id="IPR002813">
    <property type="entry name" value="Arg_biosynth_ArgJ"/>
</dbReference>
<reference evidence="2 3" key="1">
    <citation type="submission" date="2019-10" db="EMBL/GenBank/DDBJ databases">
        <title>Genomic and transcriptomic insights into the perfect genentic adaptation of a filamentous nitrogen-fixing cyanobacterium to rice fields.</title>
        <authorList>
            <person name="Chen Z."/>
        </authorList>
    </citation>
    <scope>NUCLEOTIDE SEQUENCE [LARGE SCALE GENOMIC DNA]</scope>
    <source>
        <strain evidence="2">CCNUC1</strain>
    </source>
</reference>
<comment type="subunit">
    <text evidence="1">Heterotetramer of two alpha and two beta chains.</text>
</comment>
<evidence type="ECO:0000313" key="2">
    <source>
        <dbReference type="EMBL" id="QFS44822.1"/>
    </source>
</evidence>